<organism evidence="2">
    <name type="scientific">Anisakis simplex</name>
    <name type="common">Herring worm</name>
    <dbReference type="NCBI Taxonomy" id="6269"/>
    <lineage>
        <taxon>Eukaryota</taxon>
        <taxon>Metazoa</taxon>
        <taxon>Ecdysozoa</taxon>
        <taxon>Nematoda</taxon>
        <taxon>Chromadorea</taxon>
        <taxon>Rhabditida</taxon>
        <taxon>Spirurina</taxon>
        <taxon>Ascaridomorpha</taxon>
        <taxon>Ascaridoidea</taxon>
        <taxon>Anisakidae</taxon>
        <taxon>Anisakis</taxon>
        <taxon>Anisakis simplex complex</taxon>
    </lineage>
</organism>
<feature type="compositionally biased region" description="Polar residues" evidence="1">
    <location>
        <begin position="1"/>
        <end position="10"/>
    </location>
</feature>
<dbReference type="WBParaSite" id="ASIM_0000473601-mRNA-1">
    <property type="protein sequence ID" value="ASIM_0000473601-mRNA-1"/>
    <property type="gene ID" value="ASIM_0000473601"/>
</dbReference>
<evidence type="ECO:0000256" key="1">
    <source>
        <dbReference type="SAM" id="MobiDB-lite"/>
    </source>
</evidence>
<evidence type="ECO:0000313" key="2">
    <source>
        <dbReference type="WBParaSite" id="ASIM_0000473601-mRNA-1"/>
    </source>
</evidence>
<name>A0A0M3JAW3_ANISI</name>
<feature type="compositionally biased region" description="Basic residues" evidence="1">
    <location>
        <begin position="121"/>
        <end position="134"/>
    </location>
</feature>
<reference evidence="2" key="1">
    <citation type="submission" date="2017-02" db="UniProtKB">
        <authorList>
            <consortium name="WormBaseParasite"/>
        </authorList>
    </citation>
    <scope>IDENTIFICATION</scope>
</reference>
<sequence>LKATATSGATTKRVLPKWMVEDANAPPSPAEGDGEVPPSTQTAPGRGRGRGRGGRTRGGSAKSTPVKAAETLQAPQQQPESLAASRPRRSTRSTVDYAHPDVATVVAEQEDLENELQQKVSRNRGKGRGRARGR</sequence>
<accession>A0A0M3JAW3</accession>
<feature type="region of interest" description="Disordered" evidence="1">
    <location>
        <begin position="1"/>
        <end position="134"/>
    </location>
</feature>
<dbReference type="AlphaFoldDB" id="A0A0M3JAW3"/>
<proteinExistence type="predicted"/>
<protein>
    <submittedName>
        <fullName evidence="2">MEA1 protein</fullName>
    </submittedName>
</protein>